<evidence type="ECO:0000313" key="4">
    <source>
        <dbReference type="EMBL" id="EEE48114.1"/>
    </source>
</evidence>
<dbReference type="AlphaFoldDB" id="A0A5E8H7E3"/>
<dbReference type="EMBL" id="ACCU02000005">
    <property type="protein sequence ID" value="EEE48114.1"/>
    <property type="molecule type" value="Genomic_DNA"/>
</dbReference>
<evidence type="ECO:0000256" key="1">
    <source>
        <dbReference type="SAM" id="MobiDB-lite"/>
    </source>
</evidence>
<organism evidence="4 5">
    <name type="scientific">Roseibium alexandrii (strain DSM 17067 / NCIMB 14079 / DFL-11)</name>
    <name type="common">Labrenzia alexandrii</name>
    <dbReference type="NCBI Taxonomy" id="244592"/>
    <lineage>
        <taxon>Bacteria</taxon>
        <taxon>Pseudomonadati</taxon>
        <taxon>Pseudomonadota</taxon>
        <taxon>Alphaproteobacteria</taxon>
        <taxon>Hyphomicrobiales</taxon>
        <taxon>Stappiaceae</taxon>
        <taxon>Roseibium</taxon>
    </lineage>
</organism>
<reference evidence="4 5" key="1">
    <citation type="submission" date="2008-01" db="EMBL/GenBank/DDBJ databases">
        <authorList>
            <person name="Wagner-Dobler I."/>
            <person name="Ferriera S."/>
            <person name="Johnson J."/>
            <person name="Kravitz S."/>
            <person name="Beeson K."/>
            <person name="Sutton G."/>
            <person name="Rogers Y.-H."/>
            <person name="Friedman R."/>
            <person name="Frazier M."/>
            <person name="Venter J.C."/>
        </authorList>
    </citation>
    <scope>NUCLEOTIDE SEQUENCE [LARGE SCALE GENOMIC DNA]</scope>
    <source>
        <strain evidence="5">DSM 17067 / NCIMB 14079 / DFL-11</strain>
        <plasmid evidence="5">pladfl_1</plasmid>
    </source>
</reference>
<dbReference type="InterPro" id="IPR050678">
    <property type="entry name" value="DNA_Partitioning_ATPase"/>
</dbReference>
<dbReference type="InterPro" id="IPR027417">
    <property type="entry name" value="P-loop_NTPase"/>
</dbReference>
<dbReference type="Proteomes" id="UP000004703">
    <property type="component" value="Plasmid pLADFL_1"/>
</dbReference>
<gene>
    <name evidence="4" type="ORF">SADFL11_8</name>
</gene>
<dbReference type="Pfam" id="PF13411">
    <property type="entry name" value="MerR_1"/>
    <property type="match status" value="1"/>
</dbReference>
<sequence length="407" mass="45587">MTEEAAISDKELDPNSTRGKIARFSSLLSQQIKNNWQQNYPPESRKHLRSFSSSEVSDLIGIAPATLRQMSLDNEGPQPARSDGNRRMYTLDQINELRSFLAEKRPGQSLQFDPRRRKDDGMQIVAISNFKGGCAKTTTALHLAQFLALQGLRVLAIDLDTQASLTEMLGVQPVLEVGDNETVFGVLRYDDERRPLPEVIRPTYFAGLDLVPGQSELQYFDYETPAAIISNKYVGDEYFIRRLATALRSVEDRYDVVVIDAPPQLSYLTLNAVFAATGLIIPVQSAMIDVASMNQFLYMMDEMLEQMAHFGAPVDHEFMRFLLTRHIPHDVPQVNIAAMLRSLFGESVLTAAVVETTAITNAGLENKTLYELEKGSVGRDTYNRAIESVNAANTEIFQEILKVWGRS</sequence>
<reference evidence="4 5" key="2">
    <citation type="submission" date="2013-04" db="EMBL/GenBank/DDBJ databases">
        <authorList>
            <person name="Fiebig A."/>
            <person name="Pradella S."/>
            <person name="Wagner-Doebler I."/>
        </authorList>
    </citation>
    <scope>NUCLEOTIDE SEQUENCE [LARGE SCALE GENOMIC DNA]</scope>
    <source>
        <strain evidence="5">DSM 17067 / NCIMB 14079 / DFL-11</strain>
        <plasmid evidence="5">pladfl_1</plasmid>
    </source>
</reference>
<dbReference type="InterPro" id="IPR025669">
    <property type="entry name" value="AAA_dom"/>
</dbReference>
<geneLocation type="plasmid" evidence="5">
    <name>pladfl_1</name>
</geneLocation>
<feature type="domain" description="AAA" evidence="3">
    <location>
        <begin position="122"/>
        <end position="306"/>
    </location>
</feature>
<keyword evidence="4" id="KW-0614">Plasmid</keyword>
<protein>
    <submittedName>
        <fullName evidence="4">Plasmid partitioning protein RepA</fullName>
    </submittedName>
</protein>
<name>A0A5E8H7E3_ROSAD</name>
<proteinExistence type="predicted"/>
<dbReference type="NCBIfam" id="TIGR03453">
    <property type="entry name" value="partition_RepA"/>
    <property type="match status" value="1"/>
</dbReference>
<dbReference type="GO" id="GO:0006355">
    <property type="term" value="P:regulation of DNA-templated transcription"/>
    <property type="evidence" value="ECO:0007669"/>
    <property type="project" value="InterPro"/>
</dbReference>
<comment type="caution">
    <text evidence="4">The sequence shown here is derived from an EMBL/GenBank/DDBJ whole genome shotgun (WGS) entry which is preliminary data.</text>
</comment>
<dbReference type="InterPro" id="IPR000551">
    <property type="entry name" value="MerR-type_HTH_dom"/>
</dbReference>
<evidence type="ECO:0000313" key="5">
    <source>
        <dbReference type="Proteomes" id="UP000004703"/>
    </source>
</evidence>
<dbReference type="RefSeq" id="WP_008188225.1">
    <property type="nucleotide sequence ID" value="NZ_CM011003.1"/>
</dbReference>
<accession>A0A5E8H7E3</accession>
<dbReference type="SUPFAM" id="SSF52540">
    <property type="entry name" value="P-loop containing nucleoside triphosphate hydrolases"/>
    <property type="match status" value="1"/>
</dbReference>
<evidence type="ECO:0000259" key="3">
    <source>
        <dbReference type="Pfam" id="PF13614"/>
    </source>
</evidence>
<feature type="domain" description="HTH merR-type" evidence="2">
    <location>
        <begin position="51"/>
        <end position="99"/>
    </location>
</feature>
<feature type="region of interest" description="Disordered" evidence="1">
    <location>
        <begin position="67"/>
        <end position="86"/>
    </location>
</feature>
<dbReference type="PANTHER" id="PTHR13696">
    <property type="entry name" value="P-LOOP CONTAINING NUCLEOSIDE TRIPHOSPHATE HYDROLASE"/>
    <property type="match status" value="1"/>
</dbReference>
<dbReference type="PANTHER" id="PTHR13696:SF52">
    <property type="entry name" value="PARA FAMILY PROTEIN CT_582"/>
    <property type="match status" value="1"/>
</dbReference>
<dbReference type="Gene3D" id="3.40.50.300">
    <property type="entry name" value="P-loop containing nucleotide triphosphate hydrolases"/>
    <property type="match status" value="1"/>
</dbReference>
<dbReference type="GO" id="GO:0003677">
    <property type="term" value="F:DNA binding"/>
    <property type="evidence" value="ECO:0007669"/>
    <property type="project" value="InterPro"/>
</dbReference>
<evidence type="ECO:0000259" key="2">
    <source>
        <dbReference type="Pfam" id="PF13411"/>
    </source>
</evidence>
<dbReference type="InterPro" id="IPR017818">
    <property type="entry name" value="Plasmid_partition_RepA"/>
</dbReference>
<dbReference type="CDD" id="cd02042">
    <property type="entry name" value="ParAB_family"/>
    <property type="match status" value="1"/>
</dbReference>
<dbReference type="Gene3D" id="1.10.1660.10">
    <property type="match status" value="1"/>
</dbReference>
<dbReference type="Pfam" id="PF13614">
    <property type="entry name" value="AAA_31"/>
    <property type="match status" value="1"/>
</dbReference>